<dbReference type="CDD" id="cd00865">
    <property type="entry name" value="PEBP_bact_arch"/>
    <property type="match status" value="1"/>
</dbReference>
<dbReference type="PANTHER" id="PTHR30289:SF1">
    <property type="entry name" value="PEBP (PHOSPHATIDYLETHANOLAMINE-BINDING PROTEIN) FAMILY PROTEIN"/>
    <property type="match status" value="1"/>
</dbReference>
<dbReference type="InterPro" id="IPR008914">
    <property type="entry name" value="PEBP"/>
</dbReference>
<dbReference type="Gene3D" id="3.90.280.10">
    <property type="entry name" value="PEBP-like"/>
    <property type="match status" value="1"/>
</dbReference>
<dbReference type="AlphaFoldDB" id="A0A6M8HUH7"/>
<accession>A0A6M8HUH7</accession>
<evidence type="ECO:0000313" key="2">
    <source>
        <dbReference type="Proteomes" id="UP000500767"/>
    </source>
</evidence>
<dbReference type="NCBIfam" id="TIGR00481">
    <property type="entry name" value="YbhB/YbcL family Raf kinase inhibitor-like protein"/>
    <property type="match status" value="1"/>
</dbReference>
<evidence type="ECO:0000313" key="1">
    <source>
        <dbReference type="EMBL" id="QKE91851.1"/>
    </source>
</evidence>
<dbReference type="EMBL" id="CP053708">
    <property type="protein sequence ID" value="QKE91851.1"/>
    <property type="molecule type" value="Genomic_DNA"/>
</dbReference>
<sequence>MLQNVPAGLGRALQGVRPGSDTLVCADEAFAAVPDIIQLTSPAFAPGTAIPALYTADGEQISPPLVWIGVPPEAESLVLLIEDQDSPTPRPLVHAILADMKPFDGELAAGALPSPGHQGEDLGMGRNSYMQRGWLPPDPPRGHGPHHYSFQMFALDMVPEFRSVPGRGALVDALRGHVIARGTLVGTYERR</sequence>
<gene>
    <name evidence="1" type="ORF">HN018_19075</name>
</gene>
<dbReference type="PANTHER" id="PTHR30289">
    <property type="entry name" value="UNCHARACTERIZED PROTEIN YBCL-RELATED"/>
    <property type="match status" value="1"/>
</dbReference>
<reference evidence="1 2" key="1">
    <citation type="journal article" date="2014" name="World J. Microbiol. Biotechnol.">
        <title>Biodiversity and physiological characteristics of Antarctic and Arctic lichens-associated bacteria.</title>
        <authorList>
            <person name="Lee Y.M."/>
            <person name="Kim E.H."/>
            <person name="Lee H.K."/>
            <person name="Hong S.G."/>
        </authorList>
    </citation>
    <scope>NUCLEOTIDE SEQUENCE [LARGE SCALE GENOMIC DNA]</scope>
    <source>
        <strain evidence="1 2">PAMC 26569</strain>
    </source>
</reference>
<dbReference type="InterPro" id="IPR005247">
    <property type="entry name" value="YbhB_YbcL/LppC-like"/>
</dbReference>
<dbReference type="Pfam" id="PF01161">
    <property type="entry name" value="PBP"/>
    <property type="match status" value="1"/>
</dbReference>
<dbReference type="InterPro" id="IPR036610">
    <property type="entry name" value="PEBP-like_sf"/>
</dbReference>
<dbReference type="RefSeq" id="WP_171835796.1">
    <property type="nucleotide sequence ID" value="NZ_CP053708.1"/>
</dbReference>
<name>A0A6M8HUH7_9PROT</name>
<organism evidence="1 2">
    <name type="scientific">Lichenicola cladoniae</name>
    <dbReference type="NCBI Taxonomy" id="1484109"/>
    <lineage>
        <taxon>Bacteria</taxon>
        <taxon>Pseudomonadati</taxon>
        <taxon>Pseudomonadota</taxon>
        <taxon>Alphaproteobacteria</taxon>
        <taxon>Acetobacterales</taxon>
        <taxon>Acetobacteraceae</taxon>
        <taxon>Lichenicola</taxon>
    </lineage>
</organism>
<protein>
    <submittedName>
        <fullName evidence="1">YbhB/YbcL family Raf kinase inhibitor-like protein</fullName>
    </submittedName>
</protein>
<keyword evidence="2" id="KW-1185">Reference proteome</keyword>
<dbReference type="Proteomes" id="UP000500767">
    <property type="component" value="Chromosome"/>
</dbReference>
<proteinExistence type="predicted"/>
<dbReference type="KEGG" id="lck:HN018_19075"/>
<dbReference type="SUPFAM" id="SSF49777">
    <property type="entry name" value="PEBP-like"/>
    <property type="match status" value="1"/>
</dbReference>